<keyword evidence="5 8" id="KW-1133">Transmembrane helix</keyword>
<evidence type="ECO:0000256" key="5">
    <source>
        <dbReference type="ARBA" id="ARBA00022989"/>
    </source>
</evidence>
<dbReference type="Proteomes" id="UP000663836">
    <property type="component" value="Unassembled WGS sequence"/>
</dbReference>
<dbReference type="Gene3D" id="1.20.1530.20">
    <property type="match status" value="1"/>
</dbReference>
<feature type="transmembrane region" description="Helical" evidence="8">
    <location>
        <begin position="82"/>
        <end position="103"/>
    </location>
</feature>
<dbReference type="InterPro" id="IPR002657">
    <property type="entry name" value="BilAc:Na_symport/Acr3"/>
</dbReference>
<comment type="subcellular location">
    <subcellularLocation>
        <location evidence="1">Membrane</location>
        <topology evidence="1">Multi-pass membrane protein</topology>
    </subcellularLocation>
</comment>
<dbReference type="AlphaFoldDB" id="A0A819MFW3"/>
<feature type="compositionally biased region" description="Basic and acidic residues" evidence="7">
    <location>
        <begin position="391"/>
        <end position="400"/>
    </location>
</feature>
<evidence type="ECO:0000313" key="12">
    <source>
        <dbReference type="EMBL" id="CAF3868212.1"/>
    </source>
</evidence>
<protein>
    <recommendedName>
        <fullName evidence="16">Ileal sodium/bile acid cotransporter</fullName>
    </recommendedName>
</protein>
<feature type="transmembrane region" description="Helical" evidence="8">
    <location>
        <begin position="50"/>
        <end position="70"/>
    </location>
</feature>
<dbReference type="Proteomes" id="UP000663882">
    <property type="component" value="Unassembled WGS sequence"/>
</dbReference>
<evidence type="ECO:0000313" key="11">
    <source>
        <dbReference type="EMBL" id="CAF1517289.1"/>
    </source>
</evidence>
<dbReference type="Proteomes" id="UP000663864">
    <property type="component" value="Unassembled WGS sequence"/>
</dbReference>
<evidence type="ECO:0000313" key="9">
    <source>
        <dbReference type="EMBL" id="CAF1017600.1"/>
    </source>
</evidence>
<dbReference type="Proteomes" id="UP000663889">
    <property type="component" value="Unassembled WGS sequence"/>
</dbReference>
<evidence type="ECO:0000256" key="7">
    <source>
        <dbReference type="SAM" id="MobiDB-lite"/>
    </source>
</evidence>
<dbReference type="EMBL" id="CAJOAX010006416">
    <property type="protein sequence ID" value="CAF3980073.1"/>
    <property type="molecule type" value="Genomic_DNA"/>
</dbReference>
<comment type="caution">
    <text evidence="13">The sequence shown here is derived from an EMBL/GenBank/DDBJ whole genome shotgun (WGS) entry which is preliminary data.</text>
</comment>
<dbReference type="InterPro" id="IPR038770">
    <property type="entry name" value="Na+/solute_symporter_sf"/>
</dbReference>
<dbReference type="Proteomes" id="UP000663823">
    <property type="component" value="Unassembled WGS sequence"/>
</dbReference>
<sequence>MMSWKVHASYINRTVIRYVLETVQENGHINRINCSIDILVSGPQRLLDRIFKGTIPFLIGFISIQMGILLDIDVLKEIFRRPIPVVIGFTCQYGLMPLIAFAISKIFHYSPLYGLGIFVVGCCPGGAISNQWTVMFDGDLNLSAFMSFASTVASFFMMPLWLYTLGQYAYLRELKLYIPFKNLAISLITIIGPLAVGMVIVHFIPKIKKLVQRILKPTLVLLICYFVIFGGYVNVYLFKYINLQTALTAPLLPWLGFLLGGVVAWICRQDWSRVKTIGIETGIQNVGIAFMVLLYSFPAPENSQASVIPLVIAYLSPQPFYILLIVRFIRKKCIKKNKKTTAVLKAEVDNMSDDIQSKTIHQLIESNEVQESDEDEHRENAPLTAVSVMDKSPDTKPVEV</sequence>
<evidence type="ECO:0000313" key="10">
    <source>
        <dbReference type="EMBL" id="CAF1374414.1"/>
    </source>
</evidence>
<feature type="transmembrane region" description="Helical" evidence="8">
    <location>
        <begin position="307"/>
        <end position="329"/>
    </location>
</feature>
<evidence type="ECO:0000256" key="1">
    <source>
        <dbReference type="ARBA" id="ARBA00004141"/>
    </source>
</evidence>
<feature type="transmembrane region" description="Helical" evidence="8">
    <location>
        <begin position="217"/>
        <end position="237"/>
    </location>
</feature>
<feature type="transmembrane region" description="Helical" evidence="8">
    <location>
        <begin position="140"/>
        <end position="163"/>
    </location>
</feature>
<feature type="transmembrane region" description="Helical" evidence="8">
    <location>
        <begin position="243"/>
        <end position="265"/>
    </location>
</feature>
<keyword evidence="3 8" id="KW-0812">Transmembrane</keyword>
<dbReference type="GO" id="GO:0015293">
    <property type="term" value="F:symporter activity"/>
    <property type="evidence" value="ECO:0007669"/>
    <property type="project" value="UniProtKB-KW"/>
</dbReference>
<comment type="similarity">
    <text evidence="2">Belongs to the bile acid:sodium symporter (BASS) (TC 2.A.28) family.</text>
</comment>
<name>A0A819MFW3_9BILA</name>
<reference evidence="13" key="1">
    <citation type="submission" date="2021-02" db="EMBL/GenBank/DDBJ databases">
        <authorList>
            <person name="Nowell W R."/>
        </authorList>
    </citation>
    <scope>NUCLEOTIDE SEQUENCE</scope>
</reference>
<organism evidence="13 15">
    <name type="scientific">Rotaria sordida</name>
    <dbReference type="NCBI Taxonomy" id="392033"/>
    <lineage>
        <taxon>Eukaryota</taxon>
        <taxon>Metazoa</taxon>
        <taxon>Spiralia</taxon>
        <taxon>Gnathifera</taxon>
        <taxon>Rotifera</taxon>
        <taxon>Eurotatoria</taxon>
        <taxon>Bdelloidea</taxon>
        <taxon>Philodinida</taxon>
        <taxon>Philodinidae</taxon>
        <taxon>Rotaria</taxon>
    </lineage>
</organism>
<accession>A0A819MFW3</accession>
<dbReference type="Proteomes" id="UP000663874">
    <property type="component" value="Unassembled WGS sequence"/>
</dbReference>
<evidence type="ECO:0000256" key="4">
    <source>
        <dbReference type="ARBA" id="ARBA00022847"/>
    </source>
</evidence>
<evidence type="ECO:0000256" key="8">
    <source>
        <dbReference type="SAM" id="Phobius"/>
    </source>
</evidence>
<evidence type="ECO:0000256" key="3">
    <source>
        <dbReference type="ARBA" id="ARBA00022692"/>
    </source>
</evidence>
<evidence type="ECO:0000256" key="6">
    <source>
        <dbReference type="ARBA" id="ARBA00023136"/>
    </source>
</evidence>
<dbReference type="PANTHER" id="PTHR10361">
    <property type="entry name" value="SODIUM-BILE ACID COTRANSPORTER"/>
    <property type="match status" value="1"/>
</dbReference>
<feature type="region of interest" description="Disordered" evidence="7">
    <location>
        <begin position="366"/>
        <end position="400"/>
    </location>
</feature>
<dbReference type="OrthoDB" id="203097at2759"/>
<dbReference type="EMBL" id="CAJNOU010007031">
    <property type="protein sequence ID" value="CAF1517289.1"/>
    <property type="molecule type" value="Genomic_DNA"/>
</dbReference>
<dbReference type="EMBL" id="CAJOBD010002256">
    <property type="protein sequence ID" value="CAF3868212.1"/>
    <property type="molecule type" value="Genomic_DNA"/>
</dbReference>
<dbReference type="EMBL" id="CAJNOT010000548">
    <property type="protein sequence ID" value="CAF1017600.1"/>
    <property type="molecule type" value="Genomic_DNA"/>
</dbReference>
<evidence type="ECO:0000313" key="13">
    <source>
        <dbReference type="EMBL" id="CAF3980073.1"/>
    </source>
</evidence>
<dbReference type="GO" id="GO:0016020">
    <property type="term" value="C:membrane"/>
    <property type="evidence" value="ECO:0007669"/>
    <property type="project" value="UniProtKB-SubCell"/>
</dbReference>
<evidence type="ECO:0008006" key="16">
    <source>
        <dbReference type="Google" id="ProtNLM"/>
    </source>
</evidence>
<feature type="transmembrane region" description="Helical" evidence="8">
    <location>
        <begin position="183"/>
        <end position="205"/>
    </location>
</feature>
<dbReference type="PANTHER" id="PTHR10361:SF28">
    <property type="entry name" value="P3 PROTEIN-RELATED"/>
    <property type="match status" value="1"/>
</dbReference>
<evidence type="ECO:0000256" key="2">
    <source>
        <dbReference type="ARBA" id="ARBA00006528"/>
    </source>
</evidence>
<evidence type="ECO:0000313" key="14">
    <source>
        <dbReference type="EMBL" id="CAF4054637.1"/>
    </source>
</evidence>
<dbReference type="InterPro" id="IPR004710">
    <property type="entry name" value="Bilac:Na_transpt"/>
</dbReference>
<dbReference type="EMBL" id="CAJOBE010008136">
    <property type="protein sequence ID" value="CAF4054637.1"/>
    <property type="molecule type" value="Genomic_DNA"/>
</dbReference>
<keyword evidence="4" id="KW-0813">Transport</keyword>
<proteinExistence type="inferred from homology"/>
<dbReference type="Pfam" id="PF01758">
    <property type="entry name" value="SBF"/>
    <property type="match status" value="1"/>
</dbReference>
<feature type="transmembrane region" description="Helical" evidence="8">
    <location>
        <begin position="109"/>
        <end position="128"/>
    </location>
</feature>
<keyword evidence="4" id="KW-0769">Symport</keyword>
<gene>
    <name evidence="14" type="ORF">FNK824_LOCUS28901</name>
    <name evidence="12" type="ORF">JBS370_LOCUS19153</name>
    <name evidence="13" type="ORF">OTI717_LOCUS27901</name>
    <name evidence="10" type="ORF">RFH988_LOCUS33511</name>
    <name evidence="11" type="ORF">SEV965_LOCUS36846</name>
    <name evidence="9" type="ORF">ZHD862_LOCUS13364</name>
</gene>
<dbReference type="EMBL" id="CAJNOO010004251">
    <property type="protein sequence ID" value="CAF1374414.1"/>
    <property type="molecule type" value="Genomic_DNA"/>
</dbReference>
<evidence type="ECO:0000313" key="15">
    <source>
        <dbReference type="Proteomes" id="UP000663823"/>
    </source>
</evidence>
<keyword evidence="6 8" id="KW-0472">Membrane</keyword>